<protein>
    <submittedName>
        <fullName evidence="3">CBS-domain-containing membrane protein</fullName>
    </submittedName>
</protein>
<dbReference type="PANTHER" id="PTHR33741">
    <property type="entry name" value="TRANSMEMBRANE PROTEIN DDB_G0269096-RELATED"/>
    <property type="match status" value="1"/>
</dbReference>
<gene>
    <name evidence="3" type="ORF">ZBT109_2339</name>
</gene>
<evidence type="ECO:0000313" key="3">
    <source>
        <dbReference type="EMBL" id="BBG31071.1"/>
    </source>
</evidence>
<name>A0A348HHG9_9GAMM</name>
<dbReference type="PANTHER" id="PTHR33741:SF5">
    <property type="entry name" value="TRANSMEMBRANE PROTEIN DDB_G0269096-RELATED"/>
    <property type="match status" value="1"/>
</dbReference>
<dbReference type="InterPro" id="IPR058581">
    <property type="entry name" value="TM_HPP"/>
</dbReference>
<dbReference type="KEGG" id="zpl:ZBT109_2339"/>
<reference evidence="3 4" key="1">
    <citation type="submission" date="2018-09" db="EMBL/GenBank/DDBJ databases">
        <title>Zymobacter palmae IAM14233 (=T109) whole genome analysis.</title>
        <authorList>
            <person name="Yanase H."/>
        </authorList>
    </citation>
    <scope>NUCLEOTIDE SEQUENCE [LARGE SCALE GENOMIC DNA]</scope>
    <source>
        <strain evidence="3 4">IAM14233</strain>
    </source>
</reference>
<evidence type="ECO:0000259" key="2">
    <source>
        <dbReference type="Pfam" id="PF04982"/>
    </source>
</evidence>
<feature type="transmembrane region" description="Helical" evidence="1">
    <location>
        <begin position="21"/>
        <end position="41"/>
    </location>
</feature>
<feature type="domain" description="HPP transmembrane region" evidence="2">
    <location>
        <begin position="15"/>
        <end position="160"/>
    </location>
</feature>
<proteinExistence type="predicted"/>
<feature type="transmembrane region" description="Helical" evidence="1">
    <location>
        <begin position="132"/>
        <end position="155"/>
    </location>
</feature>
<accession>A0A348HHG9</accession>
<dbReference type="Proteomes" id="UP000267342">
    <property type="component" value="Chromosome"/>
</dbReference>
<dbReference type="RefSeq" id="WP_027706336.1">
    <property type="nucleotide sequence ID" value="NZ_AP018933.1"/>
</dbReference>
<feature type="transmembrane region" description="Helical" evidence="1">
    <location>
        <begin position="47"/>
        <end position="67"/>
    </location>
</feature>
<dbReference type="EMBL" id="AP018933">
    <property type="protein sequence ID" value="BBG31071.1"/>
    <property type="molecule type" value="Genomic_DNA"/>
</dbReference>
<sequence>MSSQPRSRWRSAAPARPEWRDILLGFLGGTLGIGVLAWLALQSSVPLLIASFGASCVLLFAAHNAPLAQPRNVIGGHVLTTFIGLAAINLLGDSLWVCALATGLGIAAMQALRVVHPPAGGNPLMITLAGMHSWTFLVTPVLAGAIILVMIAWLLHRLRRHPVRWPVYWY</sequence>
<keyword evidence="1" id="KW-0472">Membrane</keyword>
<keyword evidence="4" id="KW-1185">Reference proteome</keyword>
<feature type="transmembrane region" description="Helical" evidence="1">
    <location>
        <begin position="79"/>
        <end position="112"/>
    </location>
</feature>
<keyword evidence="1" id="KW-0812">Transmembrane</keyword>
<evidence type="ECO:0000256" key="1">
    <source>
        <dbReference type="SAM" id="Phobius"/>
    </source>
</evidence>
<dbReference type="InterPro" id="IPR007065">
    <property type="entry name" value="HPP"/>
</dbReference>
<evidence type="ECO:0000313" key="4">
    <source>
        <dbReference type="Proteomes" id="UP000267342"/>
    </source>
</evidence>
<organism evidence="3 4">
    <name type="scientific">Zymobacter palmae</name>
    <dbReference type="NCBI Taxonomy" id="33074"/>
    <lineage>
        <taxon>Bacteria</taxon>
        <taxon>Pseudomonadati</taxon>
        <taxon>Pseudomonadota</taxon>
        <taxon>Gammaproteobacteria</taxon>
        <taxon>Oceanospirillales</taxon>
        <taxon>Halomonadaceae</taxon>
        <taxon>Zymobacter group</taxon>
        <taxon>Zymobacter</taxon>
    </lineage>
</organism>
<keyword evidence="1" id="KW-1133">Transmembrane helix</keyword>
<dbReference type="AlphaFoldDB" id="A0A348HHG9"/>
<dbReference type="Pfam" id="PF04982">
    <property type="entry name" value="TM_HPP"/>
    <property type="match status" value="1"/>
</dbReference>
<dbReference type="OrthoDB" id="9811720at2"/>
<dbReference type="STRING" id="1123510.GCA_000620025_01889"/>